<evidence type="ECO:0000256" key="1">
    <source>
        <dbReference type="SAM" id="Phobius"/>
    </source>
</evidence>
<dbReference type="Proteomes" id="UP000799118">
    <property type="component" value="Unassembled WGS sequence"/>
</dbReference>
<evidence type="ECO:0000313" key="2">
    <source>
        <dbReference type="EMBL" id="KAE9394666.1"/>
    </source>
</evidence>
<sequence>MHMLNRINHESRLLFSSSFISYAALPAQKPTNTPYPMSALSLPQPKPRKLPPLHKWSPQCSATQTSLTLILFSSSMRLWLSGIMISVLFSKSF</sequence>
<accession>A0A6A4HA56</accession>
<feature type="transmembrane region" description="Helical" evidence="1">
    <location>
        <begin position="67"/>
        <end position="89"/>
    </location>
</feature>
<protein>
    <submittedName>
        <fullName evidence="2">Uncharacterized protein</fullName>
    </submittedName>
</protein>
<proteinExistence type="predicted"/>
<evidence type="ECO:0000313" key="3">
    <source>
        <dbReference type="Proteomes" id="UP000799118"/>
    </source>
</evidence>
<gene>
    <name evidence="2" type="ORF">BT96DRAFT_181447</name>
</gene>
<name>A0A6A4HA56_9AGAR</name>
<keyword evidence="3" id="KW-1185">Reference proteome</keyword>
<dbReference type="EMBL" id="ML769545">
    <property type="protein sequence ID" value="KAE9394666.1"/>
    <property type="molecule type" value="Genomic_DNA"/>
</dbReference>
<reference evidence="2" key="1">
    <citation type="journal article" date="2019" name="Environ. Microbiol.">
        <title>Fungal ecological strategies reflected in gene transcription - a case study of two litter decomposers.</title>
        <authorList>
            <person name="Barbi F."/>
            <person name="Kohler A."/>
            <person name="Barry K."/>
            <person name="Baskaran P."/>
            <person name="Daum C."/>
            <person name="Fauchery L."/>
            <person name="Ihrmark K."/>
            <person name="Kuo A."/>
            <person name="LaButti K."/>
            <person name="Lipzen A."/>
            <person name="Morin E."/>
            <person name="Grigoriev I.V."/>
            <person name="Henrissat B."/>
            <person name="Lindahl B."/>
            <person name="Martin F."/>
        </authorList>
    </citation>
    <scope>NUCLEOTIDE SEQUENCE</scope>
    <source>
        <strain evidence="2">JB14</strain>
    </source>
</reference>
<keyword evidence="1" id="KW-0472">Membrane</keyword>
<keyword evidence="1" id="KW-1133">Transmembrane helix</keyword>
<keyword evidence="1" id="KW-0812">Transmembrane</keyword>
<organism evidence="2 3">
    <name type="scientific">Gymnopus androsaceus JB14</name>
    <dbReference type="NCBI Taxonomy" id="1447944"/>
    <lineage>
        <taxon>Eukaryota</taxon>
        <taxon>Fungi</taxon>
        <taxon>Dikarya</taxon>
        <taxon>Basidiomycota</taxon>
        <taxon>Agaricomycotina</taxon>
        <taxon>Agaricomycetes</taxon>
        <taxon>Agaricomycetidae</taxon>
        <taxon>Agaricales</taxon>
        <taxon>Marasmiineae</taxon>
        <taxon>Omphalotaceae</taxon>
        <taxon>Gymnopus</taxon>
    </lineage>
</organism>
<dbReference type="AlphaFoldDB" id="A0A6A4HA56"/>